<sequence length="140" mass="14618">MTTSRAFRPRVLVPACCALAAVTLLAAPARSAPPKQVGTCDRTTIKLIGTRFEEGLVKPKPGSIDQGTSVILTNGVVGISYAFVPAVAASKVGDSVMTCLISVPKGCPKGDERGRVYTTTNLRTQDSWTLPDAQHMCGGA</sequence>
<feature type="signal peptide" evidence="1">
    <location>
        <begin position="1"/>
        <end position="26"/>
    </location>
</feature>
<dbReference type="RefSeq" id="WP_245512883.1">
    <property type="nucleotide sequence ID" value="NZ_SNZR01000011.1"/>
</dbReference>
<keyword evidence="1" id="KW-0732">Signal</keyword>
<keyword evidence="3" id="KW-1185">Reference proteome</keyword>
<evidence type="ECO:0000256" key="1">
    <source>
        <dbReference type="SAM" id="SignalP"/>
    </source>
</evidence>
<name>A0A4R7C608_9HYPH</name>
<gene>
    <name evidence="2" type="ORF">EV668_1269</name>
</gene>
<reference evidence="2 3" key="1">
    <citation type="submission" date="2019-03" db="EMBL/GenBank/DDBJ databases">
        <title>Genomic Encyclopedia of Type Strains, Phase IV (KMG-IV): sequencing the most valuable type-strain genomes for metagenomic binning, comparative biology and taxonomic classification.</title>
        <authorList>
            <person name="Goeker M."/>
        </authorList>
    </citation>
    <scope>NUCLEOTIDE SEQUENCE [LARGE SCALE GENOMIC DNA]</scope>
    <source>
        <strain evidence="2 3">DSM 25903</strain>
    </source>
</reference>
<comment type="caution">
    <text evidence="2">The sequence shown here is derived from an EMBL/GenBank/DDBJ whole genome shotgun (WGS) entry which is preliminary data.</text>
</comment>
<accession>A0A4R7C608</accession>
<evidence type="ECO:0000313" key="3">
    <source>
        <dbReference type="Proteomes" id="UP000295122"/>
    </source>
</evidence>
<evidence type="ECO:0000313" key="2">
    <source>
        <dbReference type="EMBL" id="TDR94000.1"/>
    </source>
</evidence>
<dbReference type="AlphaFoldDB" id="A0A4R7C608"/>
<evidence type="ECO:0008006" key="4">
    <source>
        <dbReference type="Google" id="ProtNLM"/>
    </source>
</evidence>
<protein>
    <recommendedName>
        <fullName evidence="4">IPT/TIG domain-containing protein</fullName>
    </recommendedName>
</protein>
<proteinExistence type="predicted"/>
<dbReference type="Proteomes" id="UP000295122">
    <property type="component" value="Unassembled WGS sequence"/>
</dbReference>
<organism evidence="2 3">
    <name type="scientific">Enterovirga rhinocerotis</name>
    <dbReference type="NCBI Taxonomy" id="1339210"/>
    <lineage>
        <taxon>Bacteria</taxon>
        <taxon>Pseudomonadati</taxon>
        <taxon>Pseudomonadota</taxon>
        <taxon>Alphaproteobacteria</taxon>
        <taxon>Hyphomicrobiales</taxon>
        <taxon>Methylobacteriaceae</taxon>
        <taxon>Enterovirga</taxon>
    </lineage>
</organism>
<feature type="chain" id="PRO_5020534153" description="IPT/TIG domain-containing protein" evidence="1">
    <location>
        <begin position="27"/>
        <end position="140"/>
    </location>
</feature>
<dbReference type="EMBL" id="SNZR01000011">
    <property type="protein sequence ID" value="TDR94000.1"/>
    <property type="molecule type" value="Genomic_DNA"/>
</dbReference>